<dbReference type="InterPro" id="IPR010538">
    <property type="entry name" value="DHOR"/>
</dbReference>
<dbReference type="GO" id="GO:0009055">
    <property type="term" value="F:electron transfer activity"/>
    <property type="evidence" value="ECO:0007669"/>
    <property type="project" value="InterPro"/>
</dbReference>
<dbReference type="Pfam" id="PF06537">
    <property type="entry name" value="DHOR"/>
    <property type="match status" value="2"/>
</dbReference>
<feature type="domain" description="Cytochrome c" evidence="6">
    <location>
        <begin position="357"/>
        <end position="489"/>
    </location>
</feature>
<dbReference type="PANTHER" id="PTHR30600">
    <property type="entry name" value="CYTOCHROME C PEROXIDASE-RELATED"/>
    <property type="match status" value="1"/>
</dbReference>
<evidence type="ECO:0000313" key="8">
    <source>
        <dbReference type="Proteomes" id="UP000282002"/>
    </source>
</evidence>
<proteinExistence type="predicted"/>
<evidence type="ECO:0000256" key="1">
    <source>
        <dbReference type="ARBA" id="ARBA00022617"/>
    </source>
</evidence>
<keyword evidence="3 4" id="KW-0408">Iron</keyword>
<protein>
    <submittedName>
        <fullName evidence="7">Thiol oxidoreductase</fullName>
    </submittedName>
</protein>
<accession>A0A3S8U7F0</accession>
<dbReference type="OrthoDB" id="9805202at2"/>
<evidence type="ECO:0000259" key="6">
    <source>
        <dbReference type="PROSITE" id="PS51007"/>
    </source>
</evidence>
<dbReference type="PANTHER" id="PTHR30600:SF4">
    <property type="entry name" value="CYTOCHROME C DOMAIN-CONTAINING PROTEIN"/>
    <property type="match status" value="1"/>
</dbReference>
<keyword evidence="5" id="KW-0732">Signal</keyword>
<feature type="signal peptide" evidence="5">
    <location>
        <begin position="1"/>
        <end position="26"/>
    </location>
</feature>
<dbReference type="InterPro" id="IPR036909">
    <property type="entry name" value="Cyt_c-like_dom_sf"/>
</dbReference>
<evidence type="ECO:0000256" key="4">
    <source>
        <dbReference type="PROSITE-ProRule" id="PRU00433"/>
    </source>
</evidence>
<dbReference type="AlphaFoldDB" id="A0A3S8U7F0"/>
<dbReference type="EMBL" id="CP034328">
    <property type="protein sequence ID" value="AZL59503.1"/>
    <property type="molecule type" value="Genomic_DNA"/>
</dbReference>
<dbReference type="PIRSF" id="PIRSF028099">
    <property type="entry name" value="DUF1111"/>
    <property type="match status" value="1"/>
</dbReference>
<dbReference type="InterPro" id="IPR051395">
    <property type="entry name" value="Cytochrome_c_Peroxidase/MauG"/>
</dbReference>
<dbReference type="GO" id="GO:0020037">
    <property type="term" value="F:heme binding"/>
    <property type="evidence" value="ECO:0007669"/>
    <property type="project" value="InterPro"/>
</dbReference>
<dbReference type="PROSITE" id="PS51007">
    <property type="entry name" value="CYTC"/>
    <property type="match status" value="1"/>
</dbReference>
<sequence>MQTRRQRLTTGLAAGTLICSLGAAVADTPQRTHEDRAKVAAILQPPTDFTAPEPFEAKPAGAATVRVIDTTDAFSLPSANIADEMAFSLGNALFQKLWIAAPASTKGSDGLGPLHNARACQDCHLKDGRAPAPTDEGVVPGTFLLRLGLPDLQAIAAHVADPTYGFQLQTSAAPGQTAEGRVTVAWTPLPVTLSDGTVVTLRKPSYGVAALGYGPLDTATVLSPRAAPQMIGLGLLEAIPADEILSREDPDDTNADGISGRANRVDDQLGRFGLKAGQPSLRDQSAQAFFADMGLSTDLHPDPWGDCTASQPACVTAPHGQEPGTRDGLEVDRESLDLVTYYARNLGVPARRKLDDPATLRGKEIFHSLNCVGCHTPKHVTARLPDQPEQSFQLIWPYTDLLLHDMGEALADGLPEHLASGSEWRTPPLWGLGLTQQVSPNAGFLHDGRARTILEAILWHGGEAEAQRNAVIDLAPEDRAALLTFLESL</sequence>
<evidence type="ECO:0000256" key="2">
    <source>
        <dbReference type="ARBA" id="ARBA00022723"/>
    </source>
</evidence>
<dbReference type="Proteomes" id="UP000282002">
    <property type="component" value="Chromosome"/>
</dbReference>
<keyword evidence="1 4" id="KW-0349">Heme</keyword>
<dbReference type="RefSeq" id="WP_125325698.1">
    <property type="nucleotide sequence ID" value="NZ_CP034328.1"/>
</dbReference>
<organism evidence="7 8">
    <name type="scientific">Tabrizicola piscis</name>
    <dbReference type="NCBI Taxonomy" id="2494374"/>
    <lineage>
        <taxon>Bacteria</taxon>
        <taxon>Pseudomonadati</taxon>
        <taxon>Pseudomonadota</taxon>
        <taxon>Alphaproteobacteria</taxon>
        <taxon>Rhodobacterales</taxon>
        <taxon>Paracoccaceae</taxon>
        <taxon>Tabrizicola</taxon>
    </lineage>
</organism>
<feature type="chain" id="PRO_5019003520" evidence="5">
    <location>
        <begin position="27"/>
        <end position="489"/>
    </location>
</feature>
<evidence type="ECO:0000256" key="5">
    <source>
        <dbReference type="SAM" id="SignalP"/>
    </source>
</evidence>
<name>A0A3S8U7F0_9RHOB</name>
<dbReference type="GO" id="GO:0046872">
    <property type="term" value="F:metal ion binding"/>
    <property type="evidence" value="ECO:0007669"/>
    <property type="project" value="UniProtKB-KW"/>
</dbReference>
<reference evidence="7 8" key="1">
    <citation type="submission" date="2018-12" db="EMBL/GenBank/DDBJ databases">
        <title>Complete genome sequencing of Tabrizicola sp. K13M18.</title>
        <authorList>
            <person name="Bae J.-W."/>
        </authorList>
    </citation>
    <scope>NUCLEOTIDE SEQUENCE [LARGE SCALE GENOMIC DNA]</scope>
    <source>
        <strain evidence="7 8">K13M18</strain>
    </source>
</reference>
<dbReference type="SUPFAM" id="SSF46626">
    <property type="entry name" value="Cytochrome c"/>
    <property type="match status" value="1"/>
</dbReference>
<keyword evidence="8" id="KW-1185">Reference proteome</keyword>
<evidence type="ECO:0000313" key="7">
    <source>
        <dbReference type="EMBL" id="AZL59503.1"/>
    </source>
</evidence>
<gene>
    <name evidence="7" type="ORF">EI545_12025</name>
</gene>
<dbReference type="InterPro" id="IPR009056">
    <property type="entry name" value="Cyt_c-like_dom"/>
</dbReference>
<dbReference type="KEGG" id="taw:EI545_12025"/>
<evidence type="ECO:0000256" key="3">
    <source>
        <dbReference type="ARBA" id="ARBA00023004"/>
    </source>
</evidence>
<dbReference type="Gene3D" id="1.10.760.10">
    <property type="entry name" value="Cytochrome c-like domain"/>
    <property type="match status" value="1"/>
</dbReference>
<dbReference type="GO" id="GO:0004130">
    <property type="term" value="F:cytochrome-c peroxidase activity"/>
    <property type="evidence" value="ECO:0007669"/>
    <property type="project" value="TreeGrafter"/>
</dbReference>
<keyword evidence="2 4" id="KW-0479">Metal-binding</keyword>